<keyword evidence="2" id="KW-1185">Reference proteome</keyword>
<comment type="caution">
    <text evidence="1">The sequence shown here is derived from an EMBL/GenBank/DDBJ whole genome shotgun (WGS) entry which is preliminary data.</text>
</comment>
<evidence type="ECO:0000313" key="1">
    <source>
        <dbReference type="EMBL" id="KAF5793237.1"/>
    </source>
</evidence>
<accession>A0A9K3NAE0</accession>
<reference evidence="1" key="1">
    <citation type="journal article" date="2017" name="Nature">
        <title>The sunflower genome provides insights into oil metabolism, flowering and Asterid evolution.</title>
        <authorList>
            <person name="Badouin H."/>
            <person name="Gouzy J."/>
            <person name="Grassa C.J."/>
            <person name="Murat F."/>
            <person name="Staton S.E."/>
            <person name="Cottret L."/>
            <person name="Lelandais-Briere C."/>
            <person name="Owens G.L."/>
            <person name="Carrere S."/>
            <person name="Mayjonade B."/>
            <person name="Legrand L."/>
            <person name="Gill N."/>
            <person name="Kane N.C."/>
            <person name="Bowers J.E."/>
            <person name="Hubner S."/>
            <person name="Bellec A."/>
            <person name="Berard A."/>
            <person name="Berges H."/>
            <person name="Blanchet N."/>
            <person name="Boniface M.C."/>
            <person name="Brunel D."/>
            <person name="Catrice O."/>
            <person name="Chaidir N."/>
            <person name="Claudel C."/>
            <person name="Donnadieu C."/>
            <person name="Faraut T."/>
            <person name="Fievet G."/>
            <person name="Helmstetter N."/>
            <person name="King M."/>
            <person name="Knapp S.J."/>
            <person name="Lai Z."/>
            <person name="Le Paslier M.C."/>
            <person name="Lippi Y."/>
            <person name="Lorenzon L."/>
            <person name="Mandel J.R."/>
            <person name="Marage G."/>
            <person name="Marchand G."/>
            <person name="Marquand E."/>
            <person name="Bret-Mestries E."/>
            <person name="Morien E."/>
            <person name="Nambeesan S."/>
            <person name="Nguyen T."/>
            <person name="Pegot-Espagnet P."/>
            <person name="Pouilly N."/>
            <person name="Raftis F."/>
            <person name="Sallet E."/>
            <person name="Schiex T."/>
            <person name="Thomas J."/>
            <person name="Vandecasteele C."/>
            <person name="Vares D."/>
            <person name="Vear F."/>
            <person name="Vautrin S."/>
            <person name="Crespi M."/>
            <person name="Mangin B."/>
            <person name="Burke J.M."/>
            <person name="Salse J."/>
            <person name="Munos S."/>
            <person name="Vincourt P."/>
            <person name="Rieseberg L.H."/>
            <person name="Langlade N.B."/>
        </authorList>
    </citation>
    <scope>NUCLEOTIDE SEQUENCE</scope>
    <source>
        <tissue evidence="1">Leaves</tissue>
    </source>
</reference>
<dbReference type="AlphaFoldDB" id="A0A9K3NAE0"/>
<proteinExistence type="predicted"/>
<dbReference type="Proteomes" id="UP000215914">
    <property type="component" value="Unassembled WGS sequence"/>
</dbReference>
<name>A0A9K3NAE0_HELAN</name>
<organism evidence="1 2">
    <name type="scientific">Helianthus annuus</name>
    <name type="common">Common sunflower</name>
    <dbReference type="NCBI Taxonomy" id="4232"/>
    <lineage>
        <taxon>Eukaryota</taxon>
        <taxon>Viridiplantae</taxon>
        <taxon>Streptophyta</taxon>
        <taxon>Embryophyta</taxon>
        <taxon>Tracheophyta</taxon>
        <taxon>Spermatophyta</taxon>
        <taxon>Magnoliopsida</taxon>
        <taxon>eudicotyledons</taxon>
        <taxon>Gunneridae</taxon>
        <taxon>Pentapetalae</taxon>
        <taxon>asterids</taxon>
        <taxon>campanulids</taxon>
        <taxon>Asterales</taxon>
        <taxon>Asteraceae</taxon>
        <taxon>Asteroideae</taxon>
        <taxon>Heliantheae alliance</taxon>
        <taxon>Heliantheae</taxon>
        <taxon>Helianthus</taxon>
    </lineage>
</organism>
<dbReference type="EMBL" id="MNCJ02000324">
    <property type="protein sequence ID" value="KAF5793237.1"/>
    <property type="molecule type" value="Genomic_DNA"/>
</dbReference>
<sequence>MQKRPRLLIHNLWTQNLVLRVTAVIQHHRRPILPRVNSLNSPVHLSSLLWCVIMLHTHHSVLIIG</sequence>
<dbReference type="Gramene" id="mRNA:HanXRQr2_Chr09g0415181">
    <property type="protein sequence ID" value="CDS:HanXRQr2_Chr09g0415181.1"/>
    <property type="gene ID" value="HanXRQr2_Chr09g0415181"/>
</dbReference>
<reference evidence="1" key="2">
    <citation type="submission" date="2020-06" db="EMBL/GenBank/DDBJ databases">
        <title>Helianthus annuus Genome sequencing and assembly Release 2.</title>
        <authorList>
            <person name="Gouzy J."/>
            <person name="Langlade N."/>
            <person name="Munos S."/>
        </authorList>
    </citation>
    <scope>NUCLEOTIDE SEQUENCE</scope>
    <source>
        <tissue evidence="1">Leaves</tissue>
    </source>
</reference>
<gene>
    <name evidence="1" type="ORF">HanXRQr2_Chr09g0415181</name>
</gene>
<protein>
    <submittedName>
        <fullName evidence="1">Uncharacterized protein</fullName>
    </submittedName>
</protein>
<evidence type="ECO:0000313" key="2">
    <source>
        <dbReference type="Proteomes" id="UP000215914"/>
    </source>
</evidence>